<sequence length="192" mass="22075">MITYFIQAQDSEYYKRMVTIGGKTFAEVIKAGEMIEDGLKTGRIASYTSYQFGNRTYQTGSFGKKKEKEAIQTPEPANQKINPASAIQQPSDLTSRTFPLSLLPDRFENRPELAERADPKSMSQRHWIKDTHCLIDQHIELQLASGKNIMIAAHENSLRKHYELKLFLSGYKFGACHWNPMLYIFKEGRFIC</sequence>
<protein>
    <submittedName>
        <fullName evidence="1">Uncharacterized protein</fullName>
    </submittedName>
</protein>
<organism evidence="1 2">
    <name type="scientific">Solanum verrucosum</name>
    <dbReference type="NCBI Taxonomy" id="315347"/>
    <lineage>
        <taxon>Eukaryota</taxon>
        <taxon>Viridiplantae</taxon>
        <taxon>Streptophyta</taxon>
        <taxon>Embryophyta</taxon>
        <taxon>Tracheophyta</taxon>
        <taxon>Spermatophyta</taxon>
        <taxon>Magnoliopsida</taxon>
        <taxon>eudicotyledons</taxon>
        <taxon>Gunneridae</taxon>
        <taxon>Pentapetalae</taxon>
        <taxon>asterids</taxon>
        <taxon>lamiids</taxon>
        <taxon>Solanales</taxon>
        <taxon>Solanaceae</taxon>
        <taxon>Solanoideae</taxon>
        <taxon>Solaneae</taxon>
        <taxon>Solanum</taxon>
    </lineage>
</organism>
<dbReference type="EMBL" id="CP133615">
    <property type="protein sequence ID" value="WMV26847.1"/>
    <property type="molecule type" value="Genomic_DNA"/>
</dbReference>
<reference evidence="1" key="1">
    <citation type="submission" date="2023-08" db="EMBL/GenBank/DDBJ databases">
        <title>A de novo genome assembly of Solanum verrucosum Schlechtendal, a Mexican diploid species geographically isolated from the other diploid A-genome species in potato relatives.</title>
        <authorList>
            <person name="Hosaka K."/>
        </authorList>
    </citation>
    <scope>NUCLEOTIDE SEQUENCE</scope>
    <source>
        <tissue evidence="1">Young leaves</tissue>
    </source>
</reference>
<dbReference type="AlphaFoldDB" id="A0AAF0QMY2"/>
<dbReference type="Proteomes" id="UP001234989">
    <property type="component" value="Chromosome 4"/>
</dbReference>
<proteinExistence type="predicted"/>
<name>A0AAF0QMY2_SOLVR</name>
<accession>A0AAF0QMY2</accession>
<keyword evidence="2" id="KW-1185">Reference proteome</keyword>
<gene>
    <name evidence="1" type="ORF">MTR67_020232</name>
</gene>
<evidence type="ECO:0000313" key="1">
    <source>
        <dbReference type="EMBL" id="WMV26847.1"/>
    </source>
</evidence>
<evidence type="ECO:0000313" key="2">
    <source>
        <dbReference type="Proteomes" id="UP001234989"/>
    </source>
</evidence>